<feature type="region of interest" description="Disordered" evidence="1">
    <location>
        <begin position="148"/>
        <end position="177"/>
    </location>
</feature>
<feature type="region of interest" description="Disordered" evidence="1">
    <location>
        <begin position="813"/>
        <end position="835"/>
    </location>
</feature>
<proteinExistence type="predicted"/>
<feature type="compositionally biased region" description="Low complexity" evidence="1">
    <location>
        <begin position="740"/>
        <end position="754"/>
    </location>
</feature>
<organism evidence="3 4">
    <name type="scientific">Clunio marinus</name>
    <dbReference type="NCBI Taxonomy" id="568069"/>
    <lineage>
        <taxon>Eukaryota</taxon>
        <taxon>Metazoa</taxon>
        <taxon>Ecdysozoa</taxon>
        <taxon>Arthropoda</taxon>
        <taxon>Hexapoda</taxon>
        <taxon>Insecta</taxon>
        <taxon>Pterygota</taxon>
        <taxon>Neoptera</taxon>
        <taxon>Endopterygota</taxon>
        <taxon>Diptera</taxon>
        <taxon>Nematocera</taxon>
        <taxon>Chironomoidea</taxon>
        <taxon>Chironomidae</taxon>
        <taxon>Clunio</taxon>
    </lineage>
</organism>
<feature type="compositionally biased region" description="Basic and acidic residues" evidence="1">
    <location>
        <begin position="231"/>
        <end position="246"/>
    </location>
</feature>
<dbReference type="OrthoDB" id="6346242at2759"/>
<keyword evidence="2" id="KW-1133">Transmembrane helix</keyword>
<dbReference type="Proteomes" id="UP000183832">
    <property type="component" value="Unassembled WGS sequence"/>
</dbReference>
<evidence type="ECO:0000313" key="3">
    <source>
        <dbReference type="EMBL" id="CRK95495.1"/>
    </source>
</evidence>
<feature type="compositionally biased region" description="Polar residues" evidence="1">
    <location>
        <begin position="727"/>
        <end position="739"/>
    </location>
</feature>
<feature type="region of interest" description="Disordered" evidence="1">
    <location>
        <begin position="1137"/>
        <end position="1172"/>
    </location>
</feature>
<feature type="compositionally biased region" description="Acidic residues" evidence="1">
    <location>
        <begin position="1149"/>
        <end position="1160"/>
    </location>
</feature>
<name>A0A1J1I580_9DIPT</name>
<feature type="compositionally biased region" description="Acidic residues" evidence="1">
    <location>
        <begin position="257"/>
        <end position="268"/>
    </location>
</feature>
<reference evidence="3 4" key="1">
    <citation type="submission" date="2015-04" db="EMBL/GenBank/DDBJ databases">
        <authorList>
            <person name="Syromyatnikov M.Y."/>
            <person name="Popov V.N."/>
        </authorList>
    </citation>
    <scope>NUCLEOTIDE SEQUENCE [LARGE SCALE GENOMIC DNA]</scope>
</reference>
<dbReference type="PANTHER" id="PTHR39387:SF1">
    <property type="entry name" value="SHAVENOID, ISOFORM B"/>
    <property type="match status" value="1"/>
</dbReference>
<feature type="region of interest" description="Disordered" evidence="1">
    <location>
        <begin position="1101"/>
        <end position="1123"/>
    </location>
</feature>
<dbReference type="AlphaFoldDB" id="A0A1J1I580"/>
<feature type="region of interest" description="Disordered" evidence="1">
    <location>
        <begin position="447"/>
        <end position="484"/>
    </location>
</feature>
<feature type="compositionally biased region" description="Polar residues" evidence="1">
    <location>
        <begin position="150"/>
        <end position="160"/>
    </location>
</feature>
<feature type="compositionally biased region" description="Basic and acidic residues" evidence="1">
    <location>
        <begin position="453"/>
        <end position="462"/>
    </location>
</feature>
<feature type="region of interest" description="Disordered" evidence="1">
    <location>
        <begin position="727"/>
        <end position="756"/>
    </location>
</feature>
<feature type="region of interest" description="Disordered" evidence="1">
    <location>
        <begin position="341"/>
        <end position="368"/>
    </location>
</feature>
<evidence type="ECO:0000256" key="2">
    <source>
        <dbReference type="SAM" id="Phobius"/>
    </source>
</evidence>
<feature type="region of interest" description="Disordered" evidence="1">
    <location>
        <begin position="413"/>
        <end position="432"/>
    </location>
</feature>
<feature type="region of interest" description="Disordered" evidence="1">
    <location>
        <begin position="894"/>
        <end position="914"/>
    </location>
</feature>
<feature type="compositionally biased region" description="Low complexity" evidence="1">
    <location>
        <begin position="357"/>
        <end position="367"/>
    </location>
</feature>
<feature type="compositionally biased region" description="Acidic residues" evidence="1">
    <location>
        <begin position="463"/>
        <end position="480"/>
    </location>
</feature>
<feature type="region of interest" description="Disordered" evidence="1">
    <location>
        <begin position="217"/>
        <end position="274"/>
    </location>
</feature>
<evidence type="ECO:0000256" key="1">
    <source>
        <dbReference type="SAM" id="MobiDB-lite"/>
    </source>
</evidence>
<gene>
    <name evidence="3" type="primary">putative AGAP007099-PA</name>
    <name evidence="3" type="ORF">CLUMA_CG008964</name>
</gene>
<dbReference type="GO" id="GO:0005938">
    <property type="term" value="C:cell cortex"/>
    <property type="evidence" value="ECO:0007669"/>
    <property type="project" value="TreeGrafter"/>
</dbReference>
<keyword evidence="2" id="KW-0472">Membrane</keyword>
<protein>
    <submittedName>
        <fullName evidence="3">CLUMA_CG008964, isoform A</fullName>
    </submittedName>
</protein>
<keyword evidence="4" id="KW-1185">Reference proteome</keyword>
<feature type="compositionally biased region" description="Basic and acidic residues" evidence="1">
    <location>
        <begin position="894"/>
        <end position="903"/>
    </location>
</feature>
<dbReference type="EMBL" id="CVRI01000042">
    <property type="protein sequence ID" value="CRK95495.1"/>
    <property type="molecule type" value="Genomic_DNA"/>
</dbReference>
<feature type="compositionally biased region" description="Polar residues" evidence="1">
    <location>
        <begin position="343"/>
        <end position="356"/>
    </location>
</feature>
<sequence length="1172" mass="133224">MNCVVVGGGLLTSNGWAEMRTLFNSGDIPFRISIVENRKFLQWTGDVNIRNMLQGRLVKVDLACRIDGPSTKIEANTSPCIAFRVVGSPIKTTSNVTEVQFASEPTEKGKESLTTNEYAVIAIASFCLGLMYIASVFLYIYLKKRKDQPSGRSSENLNKSFSREDESDFPNTRASYRRNASLGPSMEFLDNPEPNVVKNNPLMKHFMSFNENNGFVSDSSDAESSRNVQNEPHDRITSYRSNDEGNVKSQMGNEAECLPEEDVSITEDSENKLEANRTFQNGNVRRKLYFNPAYFEPSLLASPPPSAIEFLTKIREVITMAKGKMAAKKFLPSLNEIPEENSYHSSSEIYSPNTLNSRKSSVVSSRRTSSKDCAGCPGCEEKKTSEKAVATKNCKNCGEKQKSIQKWLENVSTATESSSNSGSLSIKKKKKKSLISMPIMEEDKEELIPQNNKNEHEEKVEISEIDEQEENYDDDDDEEEVKSVSNENIDQIPIIKGYVKEKNIFIQRDTSRFKDDIPPESGSIPKIISHSLKKNIKEMIYSQNFVRDKVHVFESKQSTPVANAVANRLEANEIYNNPRFNIDDLDMTPGIAYSSVMKKKSEVLDQYANPFKRTSDQMLKKATEKSKSVMPDMIYEAIEMEKKNKPINYQLPTPDYYSSEYEMTKFHKRSDGVTFVPFVPTPDYHTYGKNSLRNMKHYQPDSPIYSRKSPAYLVVDYETDSLERVNTLKNRTPVSTPTRSDFSSQSHPSPSALPMEEEVEIRNAIYDKEEGFRKDTDTIKKEREIDIQMRKTKIKYNTPSEGSMTIELEAISPDENDEASTTGSDQFEPDTLDRHSKINRTVLEKLKMERKNLESEDLDKFDAANNDVGRIMTLEVRHSKRQRTMGFASLEKLPEGTAKKEKPTSNPPDVISSNLKPILNEENNDATKSFQNRPTIPNQQLMLNEHEFKKSLISPPILTMETDKKAGKTLRGEFLKMDLLKIEPNFHENALRNDLSPTLIKTVYHVELPSPDLNKEIFNENGKKSKDFKNAWRRFMGIAEKNVQNNLSVEIKEGKVKDIIKKLNVVQNVNGKLREYDSGYLSAESVKDDQTKAHEIVIERSSQRVAPSRPQVPPPPVPSQVKSNYLNHDDLVNIHIYSSDEERNSSLQESDDEEHLDDGTESGTESWKFFKT</sequence>
<accession>A0A1J1I580</accession>
<dbReference type="GO" id="GO:0035317">
    <property type="term" value="P:imaginal disc-derived wing hair organization"/>
    <property type="evidence" value="ECO:0007669"/>
    <property type="project" value="TreeGrafter"/>
</dbReference>
<keyword evidence="2" id="KW-0812">Transmembrane</keyword>
<evidence type="ECO:0000313" key="4">
    <source>
        <dbReference type="Proteomes" id="UP000183832"/>
    </source>
</evidence>
<feature type="transmembrane region" description="Helical" evidence="2">
    <location>
        <begin position="118"/>
        <end position="142"/>
    </location>
</feature>
<dbReference type="PANTHER" id="PTHR39387">
    <property type="entry name" value="SHAVENOID, ISOFORM B"/>
    <property type="match status" value="1"/>
</dbReference>
<dbReference type="STRING" id="568069.A0A1J1I580"/>